<evidence type="ECO:0000313" key="3">
    <source>
        <dbReference type="Proteomes" id="UP000196778"/>
    </source>
</evidence>
<dbReference type="RefSeq" id="WP_087136836.1">
    <property type="nucleotide sequence ID" value="NZ_FUKR01000036.1"/>
</dbReference>
<protein>
    <submittedName>
        <fullName evidence="2">Uncharacterized protein</fullName>
    </submittedName>
</protein>
<proteinExistence type="predicted"/>
<keyword evidence="3" id="KW-1185">Reference proteome</keyword>
<gene>
    <name evidence="2" type="ORF">FM119_06310</name>
</gene>
<sequence>MFGRRKHRAQPVAPVTAAPAPAPLDRDRIEAAVLRIVAEQIGVDGRWVLQRREDATDVSDTIFQRISCASLTAEIVEAVVATSEPSAVTGPSERRDAKEQRDYIERELNGIAVWADPAGHDPSVIREDMVHPRGRTASESAAS</sequence>
<dbReference type="AlphaFoldDB" id="A0A1R4JAK0"/>
<dbReference type="OrthoDB" id="5125852at2"/>
<feature type="region of interest" description="Disordered" evidence="1">
    <location>
        <begin position="1"/>
        <end position="20"/>
    </location>
</feature>
<evidence type="ECO:0000256" key="1">
    <source>
        <dbReference type="SAM" id="MobiDB-lite"/>
    </source>
</evidence>
<name>A0A1R4JAK0_9MICO</name>
<reference evidence="3" key="1">
    <citation type="submission" date="2017-02" db="EMBL/GenBank/DDBJ databases">
        <authorList>
            <person name="Dridi B."/>
        </authorList>
    </citation>
    <scope>NUCLEOTIDE SEQUENCE [LARGE SCALE GENOMIC DNA]</scope>
    <source>
        <strain evidence="3">EB411</strain>
    </source>
</reference>
<accession>A0A1R4JAK0</accession>
<evidence type="ECO:0000313" key="2">
    <source>
        <dbReference type="EMBL" id="SJN28964.1"/>
    </source>
</evidence>
<dbReference type="EMBL" id="FUKR01000036">
    <property type="protein sequence ID" value="SJN28964.1"/>
    <property type="molecule type" value="Genomic_DNA"/>
</dbReference>
<dbReference type="Proteomes" id="UP000196778">
    <property type="component" value="Unassembled WGS sequence"/>
</dbReference>
<feature type="region of interest" description="Disordered" evidence="1">
    <location>
        <begin position="118"/>
        <end position="143"/>
    </location>
</feature>
<organism evidence="2 3">
    <name type="scientific">Mycetocola reblochoni REB411</name>
    <dbReference type="NCBI Taxonomy" id="1255698"/>
    <lineage>
        <taxon>Bacteria</taxon>
        <taxon>Bacillati</taxon>
        <taxon>Actinomycetota</taxon>
        <taxon>Actinomycetes</taxon>
        <taxon>Micrococcales</taxon>
        <taxon>Microbacteriaceae</taxon>
        <taxon>Mycetocola</taxon>
    </lineage>
</organism>